<sequence length="139" mass="15649">SAKEAAHGAIKDDIVGVPLWVLRHGAEELRMAQSRLELEDLISVSCAMAQRSCAWRKMNLWELVLDLEAAPWRKRPAPLRSCNCLFAPRREGLRMAQLNLATLSIFLAKDQEDDARIKQGVDDVQEEHGTLSNKVESSR</sequence>
<evidence type="ECO:0000256" key="1">
    <source>
        <dbReference type="SAM" id="MobiDB-lite"/>
    </source>
</evidence>
<comment type="caution">
    <text evidence="2">The sequence shown here is derived from an EMBL/GenBank/DDBJ whole genome shotgun (WGS) entry which is preliminary data.</text>
</comment>
<dbReference type="EMBL" id="ASHM01072273">
    <property type="protein sequence ID" value="PNX55637.1"/>
    <property type="molecule type" value="Genomic_DNA"/>
</dbReference>
<name>A0A2K3JNN0_TRIPR</name>
<accession>A0A2K3JNN0</accession>
<organism evidence="2 3">
    <name type="scientific">Trifolium pratense</name>
    <name type="common">Red clover</name>
    <dbReference type="NCBI Taxonomy" id="57577"/>
    <lineage>
        <taxon>Eukaryota</taxon>
        <taxon>Viridiplantae</taxon>
        <taxon>Streptophyta</taxon>
        <taxon>Embryophyta</taxon>
        <taxon>Tracheophyta</taxon>
        <taxon>Spermatophyta</taxon>
        <taxon>Magnoliopsida</taxon>
        <taxon>eudicotyledons</taxon>
        <taxon>Gunneridae</taxon>
        <taxon>Pentapetalae</taxon>
        <taxon>rosids</taxon>
        <taxon>fabids</taxon>
        <taxon>Fabales</taxon>
        <taxon>Fabaceae</taxon>
        <taxon>Papilionoideae</taxon>
        <taxon>50 kb inversion clade</taxon>
        <taxon>NPAAA clade</taxon>
        <taxon>Hologalegina</taxon>
        <taxon>IRL clade</taxon>
        <taxon>Trifolieae</taxon>
        <taxon>Trifolium</taxon>
    </lineage>
</organism>
<protein>
    <submittedName>
        <fullName evidence="2">Uncharacterized protein</fullName>
    </submittedName>
</protein>
<feature type="compositionally biased region" description="Polar residues" evidence="1">
    <location>
        <begin position="130"/>
        <end position="139"/>
    </location>
</feature>
<evidence type="ECO:0000313" key="3">
    <source>
        <dbReference type="Proteomes" id="UP000236291"/>
    </source>
</evidence>
<reference evidence="2 3" key="1">
    <citation type="journal article" date="2014" name="Am. J. Bot.">
        <title>Genome assembly and annotation for red clover (Trifolium pratense; Fabaceae).</title>
        <authorList>
            <person name="Istvanek J."/>
            <person name="Jaros M."/>
            <person name="Krenek A."/>
            <person name="Repkova J."/>
        </authorList>
    </citation>
    <scope>NUCLEOTIDE SEQUENCE [LARGE SCALE GENOMIC DNA]</scope>
    <source>
        <strain evidence="3">cv. Tatra</strain>
        <tissue evidence="2">Young leaves</tissue>
    </source>
</reference>
<feature type="compositionally biased region" description="Basic and acidic residues" evidence="1">
    <location>
        <begin position="118"/>
        <end position="129"/>
    </location>
</feature>
<feature type="non-terminal residue" evidence="2">
    <location>
        <position position="1"/>
    </location>
</feature>
<proteinExistence type="predicted"/>
<feature type="region of interest" description="Disordered" evidence="1">
    <location>
        <begin position="118"/>
        <end position="139"/>
    </location>
</feature>
<reference evidence="2 3" key="2">
    <citation type="journal article" date="2017" name="Front. Plant Sci.">
        <title>Gene Classification and Mining of Molecular Markers Useful in Red Clover (Trifolium pratense) Breeding.</title>
        <authorList>
            <person name="Istvanek J."/>
            <person name="Dluhosova J."/>
            <person name="Dluhos P."/>
            <person name="Patkova L."/>
            <person name="Nedelnik J."/>
            <person name="Repkova J."/>
        </authorList>
    </citation>
    <scope>NUCLEOTIDE SEQUENCE [LARGE SCALE GENOMIC DNA]</scope>
    <source>
        <strain evidence="3">cv. Tatra</strain>
        <tissue evidence="2">Young leaves</tissue>
    </source>
</reference>
<dbReference type="AlphaFoldDB" id="A0A2K3JNN0"/>
<gene>
    <name evidence="2" type="ORF">L195_g049267</name>
</gene>
<evidence type="ECO:0000313" key="2">
    <source>
        <dbReference type="EMBL" id="PNX55637.1"/>
    </source>
</evidence>
<dbReference type="Proteomes" id="UP000236291">
    <property type="component" value="Unassembled WGS sequence"/>
</dbReference>